<evidence type="ECO:0000313" key="1">
    <source>
        <dbReference type="EnsemblMetazoa" id="GPAI034768-PA"/>
    </source>
</evidence>
<dbReference type="Proteomes" id="UP000092445">
    <property type="component" value="Unassembled WGS sequence"/>
</dbReference>
<name>A0A1B0A588_GLOPL</name>
<proteinExistence type="predicted"/>
<keyword evidence="2" id="KW-1185">Reference proteome</keyword>
<organism evidence="1 2">
    <name type="scientific">Glossina pallidipes</name>
    <name type="common">Tsetse fly</name>
    <dbReference type="NCBI Taxonomy" id="7398"/>
    <lineage>
        <taxon>Eukaryota</taxon>
        <taxon>Metazoa</taxon>
        <taxon>Ecdysozoa</taxon>
        <taxon>Arthropoda</taxon>
        <taxon>Hexapoda</taxon>
        <taxon>Insecta</taxon>
        <taxon>Pterygota</taxon>
        <taxon>Neoptera</taxon>
        <taxon>Endopterygota</taxon>
        <taxon>Diptera</taxon>
        <taxon>Brachycera</taxon>
        <taxon>Muscomorpha</taxon>
        <taxon>Hippoboscoidea</taxon>
        <taxon>Glossinidae</taxon>
        <taxon>Glossina</taxon>
    </lineage>
</organism>
<reference evidence="2" key="1">
    <citation type="submission" date="2014-03" db="EMBL/GenBank/DDBJ databases">
        <authorList>
            <person name="Aksoy S."/>
            <person name="Warren W."/>
            <person name="Wilson R.K."/>
        </authorList>
    </citation>
    <scope>NUCLEOTIDE SEQUENCE [LARGE SCALE GENOMIC DNA]</scope>
    <source>
        <strain evidence="2">IAEA</strain>
    </source>
</reference>
<sequence>MPDSQEVNKSHAEMLYEMAERTLSRVILVTTHLNIKLQRNPISLFATCTIATSTTATTTSIAATIITNYAHFTLGNPFALGIPLTPSKVFRLRSPFTLVTLFMPDAPFTLRFSLFNK</sequence>
<dbReference type="AlphaFoldDB" id="A0A1B0A588"/>
<protein>
    <submittedName>
        <fullName evidence="1">Uncharacterized protein</fullName>
    </submittedName>
</protein>
<reference evidence="1" key="2">
    <citation type="submission" date="2020-05" db="UniProtKB">
        <authorList>
            <consortium name="EnsemblMetazoa"/>
        </authorList>
    </citation>
    <scope>IDENTIFICATION</scope>
    <source>
        <strain evidence="1">IAEA</strain>
    </source>
</reference>
<accession>A0A1B0A588</accession>
<dbReference type="EnsemblMetazoa" id="GPAI034768-RA">
    <property type="protein sequence ID" value="GPAI034768-PA"/>
    <property type="gene ID" value="GPAI034768"/>
</dbReference>
<evidence type="ECO:0000313" key="2">
    <source>
        <dbReference type="Proteomes" id="UP000092445"/>
    </source>
</evidence>
<dbReference type="VEuPathDB" id="VectorBase:GPAI034768"/>